<proteinExistence type="predicted"/>
<organism evidence="1 2">
    <name type="scientific">Mesorhizobium phage vB_MloP_Lo5R7ANS</name>
    <dbReference type="NCBI Taxonomy" id="1527771"/>
    <lineage>
        <taxon>Viruses</taxon>
        <taxon>Duplodnaviria</taxon>
        <taxon>Heunggongvirae</taxon>
        <taxon>Uroviricota</taxon>
        <taxon>Caudoviricetes</taxon>
        <taxon>Autographivirales</taxon>
        <taxon>Pairvirus</taxon>
        <taxon>Pairvirus Lo5R7ANS</taxon>
    </lineage>
</organism>
<dbReference type="EMBL" id="KM199771">
    <property type="protein sequence ID" value="AIK68487.1"/>
    <property type="molecule type" value="Genomic_DNA"/>
</dbReference>
<sequence length="93" mass="11219">MSRHIERSFQRYDQDNPQVYALFKEYAKRALRAGREVLSANLIFERIRWLAEVETSGDGFKVNNNYRAYYARKFMEEFPQYGECFRTRQVGYA</sequence>
<keyword evidence="2" id="KW-1185">Reference proteome</keyword>
<dbReference type="RefSeq" id="YP_009100064.1">
    <property type="nucleotide sequence ID" value="NC_025431.1"/>
</dbReference>
<dbReference type="GeneID" id="22109824"/>
<evidence type="ECO:0000313" key="1">
    <source>
        <dbReference type="EMBL" id="AIK68487.1"/>
    </source>
</evidence>
<reference evidence="1 2" key="1">
    <citation type="submission" date="2014-07" db="EMBL/GenBank/DDBJ databases">
        <title>Genomic characterization of two T7-like Mesorhizobium loti phages vB_MloP_Lo5R7ANS and vB_MloP_Cp1R7ANS-C2.</title>
        <authorList>
            <person name="Halmillawewa A.P."/>
            <person name="Perry B."/>
            <person name="Gavard R."/>
            <person name="Yost C.K."/>
            <person name="Hynes M.F."/>
        </authorList>
    </citation>
    <scope>NUCLEOTIDE SEQUENCE [LARGE SCALE GENOMIC DNA]</scope>
</reference>
<dbReference type="Proteomes" id="UP000201609">
    <property type="component" value="Segment"/>
</dbReference>
<dbReference type="KEGG" id="vg:22109824"/>
<name>A0A076YL32_9CAUD</name>
<evidence type="ECO:0000313" key="2">
    <source>
        <dbReference type="Proteomes" id="UP000201609"/>
    </source>
</evidence>
<accession>A0A076YL32</accession>
<protein>
    <submittedName>
        <fullName evidence="1">Uncharacterized protein</fullName>
    </submittedName>
</protein>
<gene>
    <name evidence="1" type="ORF">Lo5R7ANS_17</name>
</gene>